<keyword evidence="2" id="KW-0472">Membrane</keyword>
<dbReference type="AlphaFoldDB" id="A0A1F7L1D4"/>
<organism evidence="3 4">
    <name type="scientific">Candidatus Roizmanbacteria bacterium RIFOXYD1_FULL_38_12</name>
    <dbReference type="NCBI Taxonomy" id="1802093"/>
    <lineage>
        <taxon>Bacteria</taxon>
        <taxon>Candidatus Roizmaniibacteriota</taxon>
    </lineage>
</organism>
<evidence type="ECO:0008006" key="5">
    <source>
        <dbReference type="Google" id="ProtNLM"/>
    </source>
</evidence>
<evidence type="ECO:0000313" key="4">
    <source>
        <dbReference type="Proteomes" id="UP000177050"/>
    </source>
</evidence>
<evidence type="ECO:0000313" key="3">
    <source>
        <dbReference type="EMBL" id="OGK73921.1"/>
    </source>
</evidence>
<evidence type="ECO:0000256" key="2">
    <source>
        <dbReference type="SAM" id="Phobius"/>
    </source>
</evidence>
<protein>
    <recommendedName>
        <fullName evidence="5">Cohesin domain-containing protein</fullName>
    </recommendedName>
</protein>
<keyword evidence="2" id="KW-1133">Transmembrane helix</keyword>
<sequence>MTKIKKLRIAFIALLLVVFSVVGFVVFYQQLRKRSKAAPLGTPELLFATVDNPPMQGDNGIKIAVKINPNSVATELYSFDIEAKFDASKLELKNTGGVDANVTLAPDVLKQSVTLVGTDTIHIVGTKTGSPFTPANQLIADIAFKMKSGSTFPLTFSWGAVTLQVTNFVKVPLTINDNSSSSSSSSDSSGGGVSLSFASSKQTYSVGEEVSIDIMVDTNNQQISSTGVYFSYPANILAHKSTTINTNTFDSTAINGVTPPVVPSTTGTVVINAARKTAISGNLKVATVKFTASVDGTANLAYIKDNCTVYTFNDSPQNILTTVNSYTVTVGTTSSSSSTSSGGSSSSVIPGEQIESNGDILHINSTTFDQAPTRYEQVVNLEKGDYVLSGGALTYTSRGREVLVVLACGESDCGDGKKLNDVIGQTPHFPLSTTFQRQEVTIHISDAGDKKKYVVRIFVEDGSEADFDYVSLTDIWGGEKLQDYHFNTVSKISSPRKYPDYWEMDMAGSIYGTIDTTKGKDGALYINSSSRQ</sequence>
<name>A0A1F7L1D4_9BACT</name>
<evidence type="ECO:0000256" key="1">
    <source>
        <dbReference type="SAM" id="MobiDB-lite"/>
    </source>
</evidence>
<gene>
    <name evidence="3" type="ORF">A3K52_04040</name>
</gene>
<dbReference type="SUPFAM" id="SSF49384">
    <property type="entry name" value="Carbohydrate-binding domain"/>
    <property type="match status" value="2"/>
</dbReference>
<feature type="compositionally biased region" description="Low complexity" evidence="1">
    <location>
        <begin position="331"/>
        <end position="348"/>
    </location>
</feature>
<accession>A0A1F7L1D4</accession>
<dbReference type="EMBL" id="MGBR01000001">
    <property type="protein sequence ID" value="OGK73921.1"/>
    <property type="molecule type" value="Genomic_DNA"/>
</dbReference>
<dbReference type="InterPro" id="IPR008965">
    <property type="entry name" value="CBM2/CBM3_carb-bd_dom_sf"/>
</dbReference>
<dbReference type="GO" id="GO:0030246">
    <property type="term" value="F:carbohydrate binding"/>
    <property type="evidence" value="ECO:0007669"/>
    <property type="project" value="InterPro"/>
</dbReference>
<comment type="caution">
    <text evidence="3">The sequence shown here is derived from an EMBL/GenBank/DDBJ whole genome shotgun (WGS) entry which is preliminary data.</text>
</comment>
<feature type="region of interest" description="Disordered" evidence="1">
    <location>
        <begin position="331"/>
        <end position="351"/>
    </location>
</feature>
<reference evidence="3 4" key="1">
    <citation type="journal article" date="2016" name="Nat. Commun.">
        <title>Thousands of microbial genomes shed light on interconnected biogeochemical processes in an aquifer system.</title>
        <authorList>
            <person name="Anantharaman K."/>
            <person name="Brown C.T."/>
            <person name="Hug L.A."/>
            <person name="Sharon I."/>
            <person name="Castelle C.J."/>
            <person name="Probst A.J."/>
            <person name="Thomas B.C."/>
            <person name="Singh A."/>
            <person name="Wilkins M.J."/>
            <person name="Karaoz U."/>
            <person name="Brodie E.L."/>
            <person name="Williams K.H."/>
            <person name="Hubbard S.S."/>
            <person name="Banfield J.F."/>
        </authorList>
    </citation>
    <scope>NUCLEOTIDE SEQUENCE [LARGE SCALE GENOMIC DNA]</scope>
</reference>
<keyword evidence="2" id="KW-0812">Transmembrane</keyword>
<feature type="transmembrane region" description="Helical" evidence="2">
    <location>
        <begin position="7"/>
        <end position="28"/>
    </location>
</feature>
<proteinExistence type="predicted"/>
<dbReference type="Gene3D" id="2.60.40.680">
    <property type="match status" value="2"/>
</dbReference>
<dbReference type="CDD" id="cd08547">
    <property type="entry name" value="Type_II_cohesin"/>
    <property type="match status" value="1"/>
</dbReference>
<dbReference type="Proteomes" id="UP000177050">
    <property type="component" value="Unassembled WGS sequence"/>
</dbReference>